<dbReference type="Pfam" id="PF13242">
    <property type="entry name" value="Hydrolase_like"/>
    <property type="match status" value="1"/>
</dbReference>
<feature type="site" description="Stabilizes the phosphoryl group" evidence="9">
    <location>
        <position position="58"/>
    </location>
</feature>
<feature type="binding site" evidence="10">
    <location>
        <position position="14"/>
    </location>
    <ligand>
        <name>Mg(2+)</name>
        <dbReference type="ChEBI" id="CHEBI:18420"/>
    </ligand>
</feature>
<feature type="site" description="Stabilizes the phosphoryl group" evidence="9">
    <location>
        <position position="109"/>
    </location>
</feature>
<evidence type="ECO:0000256" key="8">
    <source>
        <dbReference type="PIRSR" id="PIRSR004682-1"/>
    </source>
</evidence>
<dbReference type="EMBL" id="PEIB01000016">
    <property type="protein sequence ID" value="RXJ72745.1"/>
    <property type="molecule type" value="Genomic_DNA"/>
</dbReference>
<dbReference type="InterPro" id="IPR006549">
    <property type="entry name" value="HAD-SF_hydro_IIIA"/>
</dbReference>
<comment type="subcellular location">
    <subcellularLocation>
        <location evidence="1 7">Cytoplasm</location>
    </subcellularLocation>
</comment>
<keyword evidence="4 7" id="KW-0378">Hydrolase</keyword>
<comment type="cofactor">
    <cofactor evidence="10">
        <name>Mg(2+)</name>
        <dbReference type="ChEBI" id="CHEBI:18420"/>
    </cofactor>
</comment>
<evidence type="ECO:0000256" key="5">
    <source>
        <dbReference type="ARBA" id="ARBA00023277"/>
    </source>
</evidence>
<keyword evidence="12" id="KW-1185">Reference proteome</keyword>
<feature type="site" description="Contributes to substrate recognition" evidence="9">
    <location>
        <position position="108"/>
    </location>
</feature>
<dbReference type="SUPFAM" id="SSF56784">
    <property type="entry name" value="HAD-like"/>
    <property type="match status" value="1"/>
</dbReference>
<keyword evidence="10" id="KW-0862">Zinc</keyword>
<dbReference type="RefSeq" id="WP_129122791.1">
    <property type="nucleotide sequence ID" value="NZ_PEIB01000016.1"/>
</dbReference>
<feature type="binding site" evidence="10">
    <location>
        <position position="97"/>
    </location>
    <ligand>
        <name>Zn(2+)</name>
        <dbReference type="ChEBI" id="CHEBI:29105"/>
    </ligand>
</feature>
<dbReference type="InterPro" id="IPR006543">
    <property type="entry name" value="Histidinol-phos"/>
</dbReference>
<dbReference type="GO" id="GO:0005737">
    <property type="term" value="C:cytoplasm"/>
    <property type="evidence" value="ECO:0007669"/>
    <property type="project" value="UniProtKB-SubCell"/>
</dbReference>
<dbReference type="OrthoDB" id="9781367at2"/>
<feature type="binding site" evidence="10">
    <location>
        <position position="107"/>
    </location>
    <ligand>
        <name>Zn(2+)</name>
        <dbReference type="ChEBI" id="CHEBI:29105"/>
    </ligand>
</feature>
<evidence type="ECO:0000313" key="11">
    <source>
        <dbReference type="EMBL" id="RXJ72745.1"/>
    </source>
</evidence>
<evidence type="ECO:0000256" key="10">
    <source>
        <dbReference type="PIRSR" id="PIRSR004682-4"/>
    </source>
</evidence>
<evidence type="ECO:0000256" key="6">
    <source>
        <dbReference type="ARBA" id="ARBA00031828"/>
    </source>
</evidence>
<evidence type="ECO:0000256" key="9">
    <source>
        <dbReference type="PIRSR" id="PIRSR004682-3"/>
    </source>
</evidence>
<comment type="caution">
    <text evidence="11">The sequence shown here is derived from an EMBL/GenBank/DDBJ whole genome shotgun (WGS) entry which is preliminary data.</text>
</comment>
<name>A0A4Q0YQA4_9GAMM</name>
<keyword evidence="3 10" id="KW-0479">Metal-binding</keyword>
<dbReference type="PANTHER" id="PTHR42891">
    <property type="entry name" value="D-GLYCERO-BETA-D-MANNO-HEPTOSE-1,7-BISPHOSPHATE 7-PHOSPHATASE"/>
    <property type="match status" value="1"/>
</dbReference>
<proteinExistence type="inferred from homology"/>
<evidence type="ECO:0000256" key="4">
    <source>
        <dbReference type="ARBA" id="ARBA00022801"/>
    </source>
</evidence>
<keyword evidence="2 7" id="KW-0963">Cytoplasm</keyword>
<accession>A0A4Q0YQA4</accession>
<dbReference type="Gene3D" id="3.40.50.1000">
    <property type="entry name" value="HAD superfamily/HAD-like"/>
    <property type="match status" value="1"/>
</dbReference>
<evidence type="ECO:0000256" key="1">
    <source>
        <dbReference type="ARBA" id="ARBA00004496"/>
    </source>
</evidence>
<feature type="active site" description="Nucleophile" evidence="8">
    <location>
        <position position="12"/>
    </location>
</feature>
<comment type="similarity">
    <text evidence="7">Belongs to the gmhB family.</text>
</comment>
<dbReference type="GO" id="GO:0046872">
    <property type="term" value="F:metal ion binding"/>
    <property type="evidence" value="ECO:0007669"/>
    <property type="project" value="UniProtKB-KW"/>
</dbReference>
<dbReference type="InterPro" id="IPR036412">
    <property type="entry name" value="HAD-like_sf"/>
</dbReference>
<feature type="binding site" evidence="10">
    <location>
        <position position="134"/>
    </location>
    <ligand>
        <name>Mg(2+)</name>
        <dbReference type="ChEBI" id="CHEBI:18420"/>
    </ligand>
</feature>
<reference evidence="11 12" key="1">
    <citation type="submission" date="2017-10" db="EMBL/GenBank/DDBJ databases">
        <title>Nyctiphanis sp. nov., isolated from the stomach of the euphausiid Nyctiphanes simplex (Hansen, 1911) in the Gulf of California.</title>
        <authorList>
            <person name="Gomez-Gil B."/>
            <person name="Aguilar-Mendez M."/>
            <person name="Lopez-Cortes A."/>
            <person name="Gomez-Gutierrez J."/>
            <person name="Roque A."/>
            <person name="Lang E."/>
            <person name="Gonzalez-Castillo A."/>
        </authorList>
    </citation>
    <scope>NUCLEOTIDE SEQUENCE [LARGE SCALE GENOMIC DNA]</scope>
    <source>
        <strain evidence="11 12">CAIM 600</strain>
    </source>
</reference>
<evidence type="ECO:0000256" key="7">
    <source>
        <dbReference type="PIRNR" id="PIRNR004682"/>
    </source>
</evidence>
<organism evidence="11 12">
    <name type="scientific">Veronia nyctiphanis</name>
    <dbReference type="NCBI Taxonomy" id="1278244"/>
    <lineage>
        <taxon>Bacteria</taxon>
        <taxon>Pseudomonadati</taxon>
        <taxon>Pseudomonadota</taxon>
        <taxon>Gammaproteobacteria</taxon>
        <taxon>Vibrionales</taxon>
        <taxon>Vibrionaceae</taxon>
        <taxon>Veronia</taxon>
    </lineage>
</organism>
<feature type="active site" description="Proton donor" evidence="8">
    <location>
        <position position="14"/>
    </location>
</feature>
<dbReference type="GO" id="GO:0016791">
    <property type="term" value="F:phosphatase activity"/>
    <property type="evidence" value="ECO:0007669"/>
    <property type="project" value="InterPro"/>
</dbReference>
<keyword evidence="10" id="KW-0460">Magnesium</keyword>
<feature type="binding site" evidence="10">
    <location>
        <position position="105"/>
    </location>
    <ligand>
        <name>Zn(2+)</name>
        <dbReference type="ChEBI" id="CHEBI:29105"/>
    </ligand>
</feature>
<dbReference type="InterPro" id="IPR004446">
    <property type="entry name" value="Heptose_bisP_phosphatase"/>
</dbReference>
<dbReference type="AlphaFoldDB" id="A0A4Q0YQA4"/>
<dbReference type="EC" id="3.1.3.-" evidence="7"/>
<comment type="cofactor">
    <cofactor evidence="10">
        <name>Zn(2+)</name>
        <dbReference type="ChEBI" id="CHEBI:29105"/>
    </cofactor>
</comment>
<gene>
    <name evidence="11" type="ORF">CS022_14005</name>
</gene>
<dbReference type="Proteomes" id="UP000290287">
    <property type="component" value="Unassembled WGS sequence"/>
</dbReference>
<feature type="binding site" evidence="10">
    <location>
        <position position="99"/>
    </location>
    <ligand>
        <name>Zn(2+)</name>
        <dbReference type="ChEBI" id="CHEBI:29105"/>
    </ligand>
</feature>
<protein>
    <recommendedName>
        <fullName evidence="6 7">D,D-heptose 1,7-bisphosphate phosphatase</fullName>
        <ecNumber evidence="7">3.1.3.-</ecNumber>
    </recommendedName>
</protein>
<dbReference type="NCBIfam" id="TIGR01662">
    <property type="entry name" value="HAD-SF-IIIA"/>
    <property type="match status" value="1"/>
</dbReference>
<evidence type="ECO:0000256" key="3">
    <source>
        <dbReference type="ARBA" id="ARBA00022723"/>
    </source>
</evidence>
<feature type="binding site" evidence="10">
    <location>
        <position position="12"/>
    </location>
    <ligand>
        <name>Mg(2+)</name>
        <dbReference type="ChEBI" id="CHEBI:18420"/>
    </ligand>
</feature>
<evidence type="ECO:0000313" key="12">
    <source>
        <dbReference type="Proteomes" id="UP000290287"/>
    </source>
</evidence>
<dbReference type="PIRSF" id="PIRSF004682">
    <property type="entry name" value="GmhB"/>
    <property type="match status" value="1"/>
</dbReference>
<dbReference type="GO" id="GO:0005975">
    <property type="term" value="P:carbohydrate metabolic process"/>
    <property type="evidence" value="ECO:0007669"/>
    <property type="project" value="InterPro"/>
</dbReference>
<dbReference type="NCBIfam" id="TIGR01656">
    <property type="entry name" value="Histidinol-ppas"/>
    <property type="match status" value="1"/>
</dbReference>
<keyword evidence="5 7" id="KW-0119">Carbohydrate metabolism</keyword>
<sequence length="162" mass="17986">MDLNRYELVIFDADGTLRECTVEGQFYPLAQGEWVLKGDVCNVLSEYDWTSKKFGIATNQPGISRGEFTEEVSLQLLNDMVIGVFGFLPDKEAIQFCPHAIDGECECRKPAGGMLKRIIAHFGVEPASTVFVGDRLKDKIAAESASCDFIWVHDLANVSFKS</sequence>
<dbReference type="InterPro" id="IPR023214">
    <property type="entry name" value="HAD_sf"/>
</dbReference>
<evidence type="ECO:0000256" key="2">
    <source>
        <dbReference type="ARBA" id="ARBA00022490"/>
    </source>
</evidence>
<dbReference type="PANTHER" id="PTHR42891:SF1">
    <property type="entry name" value="D-GLYCERO-BETA-D-MANNO-HEPTOSE-1,7-BISPHOSPHATE 7-PHOSPHATASE"/>
    <property type="match status" value="1"/>
</dbReference>